<dbReference type="Proteomes" id="UP000195557">
    <property type="component" value="Unassembled WGS sequence"/>
</dbReference>
<protein>
    <submittedName>
        <fullName evidence="2">Uncharacterized protein</fullName>
    </submittedName>
</protein>
<evidence type="ECO:0000256" key="1">
    <source>
        <dbReference type="SAM" id="MobiDB-lite"/>
    </source>
</evidence>
<feature type="non-terminal residue" evidence="2">
    <location>
        <position position="1"/>
    </location>
</feature>
<accession>A0A1Y5IKB0</accession>
<dbReference type="AlphaFoldDB" id="A0A1Y5IKB0"/>
<organism evidence="2">
    <name type="scientific">Ostreococcus tauri</name>
    <name type="common">Marine green alga</name>
    <dbReference type="NCBI Taxonomy" id="70448"/>
    <lineage>
        <taxon>Eukaryota</taxon>
        <taxon>Viridiplantae</taxon>
        <taxon>Chlorophyta</taxon>
        <taxon>Mamiellophyceae</taxon>
        <taxon>Mamiellales</taxon>
        <taxon>Bathycoccaceae</taxon>
        <taxon>Ostreococcus</taxon>
    </lineage>
</organism>
<gene>
    <name evidence="2" type="ORF">BE221DRAFT_66293</name>
</gene>
<sequence length="125" mass="12952">HLSATHRISPLASLQNANGSPRSVNVVGAVPSTSDVNATGYQCDRHSNPPEASTARSATTTAAAPKKLCCACPETKAARDAWRKNIERVCATPGSTSRGATRAGWRPVKVCARARGDGGDVARAL</sequence>
<dbReference type="EMBL" id="KZ155771">
    <property type="protein sequence ID" value="OUS49097.1"/>
    <property type="molecule type" value="Genomic_DNA"/>
</dbReference>
<evidence type="ECO:0000313" key="2">
    <source>
        <dbReference type="EMBL" id="OUS49097.1"/>
    </source>
</evidence>
<feature type="compositionally biased region" description="Polar residues" evidence="1">
    <location>
        <begin position="12"/>
        <end position="23"/>
    </location>
</feature>
<feature type="compositionally biased region" description="Polar residues" evidence="1">
    <location>
        <begin position="31"/>
        <end position="40"/>
    </location>
</feature>
<name>A0A1Y5IKB0_OSTTA</name>
<dbReference type="eggNOG" id="KOG3496">
    <property type="taxonomic scope" value="Eukaryota"/>
</dbReference>
<feature type="region of interest" description="Disordered" evidence="1">
    <location>
        <begin position="1"/>
        <end position="59"/>
    </location>
</feature>
<proteinExistence type="predicted"/>
<dbReference type="Gene3D" id="1.10.287.1130">
    <property type="entry name" value="CytochromE C oxidase copper chaperone"/>
    <property type="match status" value="1"/>
</dbReference>
<reference evidence="2" key="1">
    <citation type="submission" date="2017-04" db="EMBL/GenBank/DDBJ databases">
        <title>Population genomics of picophytoplankton unveils novel chromosome hypervariability.</title>
        <authorList>
            <consortium name="DOE Joint Genome Institute"/>
            <person name="Blanc-Mathieu R."/>
            <person name="Krasovec M."/>
            <person name="Hebrard M."/>
            <person name="Yau S."/>
            <person name="Desgranges E."/>
            <person name="Martin J."/>
            <person name="Schackwitz W."/>
            <person name="Kuo A."/>
            <person name="Salin G."/>
            <person name="Donnadieu C."/>
            <person name="Desdevises Y."/>
            <person name="Sanchez-Ferandin S."/>
            <person name="Moreau H."/>
            <person name="Rivals E."/>
            <person name="Grigoriev I.V."/>
            <person name="Grimsley N."/>
            <person name="Eyre-Walker A."/>
            <person name="Piganeau G."/>
        </authorList>
    </citation>
    <scope>NUCLEOTIDE SEQUENCE [LARGE SCALE GENOMIC DNA]</scope>
    <source>
        <strain evidence="2">RCC 1115</strain>
    </source>
</reference>